<comment type="caution">
    <text evidence="1">The sequence shown here is derived from an EMBL/GenBank/DDBJ whole genome shotgun (WGS) entry which is preliminary data.</text>
</comment>
<evidence type="ECO:0000313" key="2">
    <source>
        <dbReference type="Proteomes" id="UP000193642"/>
    </source>
</evidence>
<reference evidence="1 2" key="1">
    <citation type="submission" date="2016-07" db="EMBL/GenBank/DDBJ databases">
        <title>Pervasive Adenine N6-methylation of Active Genes in Fungi.</title>
        <authorList>
            <consortium name="DOE Joint Genome Institute"/>
            <person name="Mondo S.J."/>
            <person name="Dannebaum R.O."/>
            <person name="Kuo R.C."/>
            <person name="Labutti K."/>
            <person name="Haridas S."/>
            <person name="Kuo A."/>
            <person name="Salamov A."/>
            <person name="Ahrendt S.R."/>
            <person name="Lipzen A."/>
            <person name="Sullivan W."/>
            <person name="Andreopoulos W.B."/>
            <person name="Clum A."/>
            <person name="Lindquist E."/>
            <person name="Daum C."/>
            <person name="Ramamoorthy G.K."/>
            <person name="Gryganskyi A."/>
            <person name="Culley D."/>
            <person name="Magnuson J.K."/>
            <person name="James T.Y."/>
            <person name="O'Malley M.A."/>
            <person name="Stajich J.E."/>
            <person name="Spatafora J.W."/>
            <person name="Visel A."/>
            <person name="Grigoriev I.V."/>
        </authorList>
    </citation>
    <scope>NUCLEOTIDE SEQUENCE [LARGE SCALE GENOMIC DNA]</scope>
    <source>
        <strain evidence="1 2">JEL800</strain>
    </source>
</reference>
<dbReference type="OrthoDB" id="9970124at2759"/>
<name>A0A1Y2B7B5_9FUNG</name>
<sequence>TATCKCGSCTITVPNPTEAIEPGYCHCNSARQNYIVTGPTTEYHSYKGDWNTYRVRCTDCGTPCTYTRAGLWMFGMGC</sequence>
<dbReference type="EMBL" id="MCGO01000081">
    <property type="protein sequence ID" value="ORY30728.1"/>
    <property type="molecule type" value="Genomic_DNA"/>
</dbReference>
<organism evidence="1 2">
    <name type="scientific">Rhizoclosmatium globosum</name>
    <dbReference type="NCBI Taxonomy" id="329046"/>
    <lineage>
        <taxon>Eukaryota</taxon>
        <taxon>Fungi</taxon>
        <taxon>Fungi incertae sedis</taxon>
        <taxon>Chytridiomycota</taxon>
        <taxon>Chytridiomycota incertae sedis</taxon>
        <taxon>Chytridiomycetes</taxon>
        <taxon>Chytridiales</taxon>
        <taxon>Chytriomycetaceae</taxon>
        <taxon>Rhizoclosmatium</taxon>
    </lineage>
</organism>
<keyword evidence="2" id="KW-1185">Reference proteome</keyword>
<proteinExistence type="predicted"/>
<evidence type="ECO:0000313" key="1">
    <source>
        <dbReference type="EMBL" id="ORY30728.1"/>
    </source>
</evidence>
<accession>A0A1Y2B7B5</accession>
<dbReference type="AlphaFoldDB" id="A0A1Y2B7B5"/>
<protein>
    <submittedName>
        <fullName evidence="1">Uncharacterized protein</fullName>
    </submittedName>
</protein>
<gene>
    <name evidence="1" type="ORF">BCR33DRAFT_724259</name>
</gene>
<feature type="non-terminal residue" evidence="1">
    <location>
        <position position="1"/>
    </location>
</feature>
<dbReference type="Proteomes" id="UP000193642">
    <property type="component" value="Unassembled WGS sequence"/>
</dbReference>